<proteinExistence type="inferred from homology"/>
<dbReference type="PANTHER" id="PTHR37928:SF2">
    <property type="entry name" value="GPI ANCHORED CFEM DOMAIN PROTEIN (AFU_ORTHOLOGUE AFUA_6G10580)"/>
    <property type="match status" value="1"/>
</dbReference>
<feature type="domain" description="CFEM" evidence="15">
    <location>
        <begin position="1"/>
        <end position="116"/>
    </location>
</feature>
<comment type="similarity">
    <text evidence="3">Belongs to the RBT5 family.</text>
</comment>
<evidence type="ECO:0000256" key="7">
    <source>
        <dbReference type="ARBA" id="ARBA00022723"/>
    </source>
</evidence>
<keyword evidence="5" id="KW-0964">Secreted</keyword>
<evidence type="ECO:0000256" key="10">
    <source>
        <dbReference type="ARBA" id="ARBA00023136"/>
    </source>
</evidence>
<feature type="chain" id="PRO_5007861920" description="CFEM domain-containing protein" evidence="14">
    <location>
        <begin position="20"/>
        <end position="185"/>
    </location>
</feature>
<keyword evidence="11" id="KW-1015">Disulfide bond</keyword>
<evidence type="ECO:0000256" key="14">
    <source>
        <dbReference type="SAM" id="SignalP"/>
    </source>
</evidence>
<evidence type="ECO:0000256" key="2">
    <source>
        <dbReference type="ARBA" id="ARBA00004613"/>
    </source>
</evidence>
<dbReference type="InterPro" id="IPR051735">
    <property type="entry name" value="CFEM_domain"/>
</dbReference>
<name>A0A165LLU4_EXIGL</name>
<evidence type="ECO:0000256" key="6">
    <source>
        <dbReference type="ARBA" id="ARBA00022617"/>
    </source>
</evidence>
<evidence type="ECO:0000256" key="5">
    <source>
        <dbReference type="ARBA" id="ARBA00022525"/>
    </source>
</evidence>
<reference evidence="16 17" key="1">
    <citation type="journal article" date="2016" name="Mol. Biol. Evol.">
        <title>Comparative Genomics of Early-Diverging Mushroom-Forming Fungi Provides Insights into the Origins of Lignocellulose Decay Capabilities.</title>
        <authorList>
            <person name="Nagy L.G."/>
            <person name="Riley R."/>
            <person name="Tritt A."/>
            <person name="Adam C."/>
            <person name="Daum C."/>
            <person name="Floudas D."/>
            <person name="Sun H."/>
            <person name="Yadav J.S."/>
            <person name="Pangilinan J."/>
            <person name="Larsson K.H."/>
            <person name="Matsuura K."/>
            <person name="Barry K."/>
            <person name="Labutti K."/>
            <person name="Kuo R."/>
            <person name="Ohm R.A."/>
            <person name="Bhattacharya S.S."/>
            <person name="Shirouzu T."/>
            <person name="Yoshinaga Y."/>
            <person name="Martin F.M."/>
            <person name="Grigoriev I.V."/>
            <person name="Hibbett D.S."/>
        </authorList>
    </citation>
    <scope>NUCLEOTIDE SEQUENCE [LARGE SCALE GENOMIC DNA]</scope>
    <source>
        <strain evidence="16 17">HHB12029</strain>
    </source>
</reference>
<evidence type="ECO:0000256" key="13">
    <source>
        <dbReference type="ARBA" id="ARBA00023288"/>
    </source>
</evidence>
<keyword evidence="6" id="KW-0349">Heme</keyword>
<evidence type="ECO:0000259" key="15">
    <source>
        <dbReference type="PROSITE" id="PS52012"/>
    </source>
</evidence>
<dbReference type="GO" id="GO:0005576">
    <property type="term" value="C:extracellular region"/>
    <property type="evidence" value="ECO:0007669"/>
    <property type="project" value="UniProtKB-SubCell"/>
</dbReference>
<dbReference type="PROSITE" id="PS52012">
    <property type="entry name" value="CFEM"/>
    <property type="match status" value="1"/>
</dbReference>
<keyword evidence="10" id="KW-0472">Membrane</keyword>
<evidence type="ECO:0000313" key="17">
    <source>
        <dbReference type="Proteomes" id="UP000077266"/>
    </source>
</evidence>
<dbReference type="GO" id="GO:0046872">
    <property type="term" value="F:metal ion binding"/>
    <property type="evidence" value="ECO:0007669"/>
    <property type="project" value="UniProtKB-KW"/>
</dbReference>
<accession>A0A165LLU4</accession>
<evidence type="ECO:0000313" key="16">
    <source>
        <dbReference type="EMBL" id="KZV98027.1"/>
    </source>
</evidence>
<dbReference type="Pfam" id="PF05730">
    <property type="entry name" value="CFEM"/>
    <property type="match status" value="1"/>
</dbReference>
<keyword evidence="4" id="KW-1003">Cell membrane</keyword>
<dbReference type="Proteomes" id="UP000077266">
    <property type="component" value="Unassembled WGS sequence"/>
</dbReference>
<keyword evidence="12" id="KW-0325">Glycoprotein</keyword>
<dbReference type="PANTHER" id="PTHR37928">
    <property type="entry name" value="CFEM DOMAIN PROTEIN (AFU_ORTHOLOGUE AFUA_6G14090)"/>
    <property type="match status" value="1"/>
</dbReference>
<dbReference type="SMART" id="SM00747">
    <property type="entry name" value="CFEM"/>
    <property type="match status" value="1"/>
</dbReference>
<dbReference type="OrthoDB" id="4505683at2759"/>
<dbReference type="InParanoid" id="A0A165LLU4"/>
<evidence type="ECO:0000256" key="4">
    <source>
        <dbReference type="ARBA" id="ARBA00022475"/>
    </source>
</evidence>
<organism evidence="16 17">
    <name type="scientific">Exidia glandulosa HHB12029</name>
    <dbReference type="NCBI Taxonomy" id="1314781"/>
    <lineage>
        <taxon>Eukaryota</taxon>
        <taxon>Fungi</taxon>
        <taxon>Dikarya</taxon>
        <taxon>Basidiomycota</taxon>
        <taxon>Agaricomycotina</taxon>
        <taxon>Agaricomycetes</taxon>
        <taxon>Auriculariales</taxon>
        <taxon>Exidiaceae</taxon>
        <taxon>Exidia</taxon>
    </lineage>
</organism>
<keyword evidence="7" id="KW-0479">Metal-binding</keyword>
<gene>
    <name evidence="16" type="ORF">EXIGLDRAFT_729193</name>
</gene>
<sequence>MLLIRSLITLSVVIFGVVAQTPDLPPCVLSCATSAATSAGCGTFTNVTCVCNSPQFVSAALPCLAANCSTQDQQTAAQVEALLCGSSSTSLSLETGTSTALPPSSPTTHSTSLGTGTVTQIVTSVSVVTSTPSSSVALSGSATVPTSLSSSETAIPTTSTGAATPFEVSFGVVAFPAIIAALVAF</sequence>
<evidence type="ECO:0000256" key="12">
    <source>
        <dbReference type="ARBA" id="ARBA00023180"/>
    </source>
</evidence>
<evidence type="ECO:0000256" key="11">
    <source>
        <dbReference type="ARBA" id="ARBA00023157"/>
    </source>
</evidence>
<keyword evidence="17" id="KW-1185">Reference proteome</keyword>
<keyword evidence="8 14" id="KW-0732">Signal</keyword>
<evidence type="ECO:0000256" key="3">
    <source>
        <dbReference type="ARBA" id="ARBA00010031"/>
    </source>
</evidence>
<protein>
    <recommendedName>
        <fullName evidence="15">CFEM domain-containing protein</fullName>
    </recommendedName>
</protein>
<dbReference type="InterPro" id="IPR008427">
    <property type="entry name" value="Extracellular_membr_CFEM_dom"/>
</dbReference>
<dbReference type="EMBL" id="KV425923">
    <property type="protein sequence ID" value="KZV98027.1"/>
    <property type="molecule type" value="Genomic_DNA"/>
</dbReference>
<evidence type="ECO:0000256" key="8">
    <source>
        <dbReference type="ARBA" id="ARBA00022729"/>
    </source>
</evidence>
<evidence type="ECO:0000256" key="1">
    <source>
        <dbReference type="ARBA" id="ARBA00004609"/>
    </source>
</evidence>
<comment type="subcellular location">
    <subcellularLocation>
        <location evidence="1">Cell membrane</location>
        <topology evidence="1">Lipid-anchor</topology>
        <topology evidence="1">GPI-anchor</topology>
    </subcellularLocation>
    <subcellularLocation>
        <location evidence="2">Secreted</location>
    </subcellularLocation>
</comment>
<keyword evidence="9" id="KW-0408">Iron</keyword>
<keyword evidence="13" id="KW-0449">Lipoprotein</keyword>
<evidence type="ECO:0000256" key="9">
    <source>
        <dbReference type="ARBA" id="ARBA00023004"/>
    </source>
</evidence>
<feature type="signal peptide" evidence="14">
    <location>
        <begin position="1"/>
        <end position="19"/>
    </location>
</feature>
<dbReference type="GO" id="GO:0005886">
    <property type="term" value="C:plasma membrane"/>
    <property type="evidence" value="ECO:0007669"/>
    <property type="project" value="UniProtKB-SubCell"/>
</dbReference>
<dbReference type="AlphaFoldDB" id="A0A165LLU4"/>